<comment type="caution">
    <text evidence="1">The sequence shown here is derived from an EMBL/GenBank/DDBJ whole genome shotgun (WGS) entry which is preliminary data.</text>
</comment>
<evidence type="ECO:0000313" key="2">
    <source>
        <dbReference type="Proteomes" id="UP001412067"/>
    </source>
</evidence>
<dbReference type="Proteomes" id="UP001412067">
    <property type="component" value="Unassembled WGS sequence"/>
</dbReference>
<accession>A0ABR2LRN8</accession>
<sequence length="206" mass="23084">MEEFHTKGWLLCKQFMIMTKVAVPMMKVQTKRKLPQIKIARLQILYHMSQHLLGRSARLIRNKYGRSYDVQLYKEGILGEKPTCNECHVEVQRAGSAGASGSAGAARICRKLEVQGAAASEGLRRRLLSRENNAEGAKARLDGRVEGEEGAEALQKGNVDLERSGLAMAGCDEGGRVRLLLRDESRYWAESDRRDGRKTLEARQDL</sequence>
<protein>
    <submittedName>
        <fullName evidence="1">Uncharacterized protein</fullName>
    </submittedName>
</protein>
<dbReference type="EMBL" id="JBBWWR010000016">
    <property type="protein sequence ID" value="KAK8948106.1"/>
    <property type="molecule type" value="Genomic_DNA"/>
</dbReference>
<evidence type="ECO:0000313" key="1">
    <source>
        <dbReference type="EMBL" id="KAK8948106.1"/>
    </source>
</evidence>
<reference evidence="1 2" key="1">
    <citation type="journal article" date="2022" name="Nat. Plants">
        <title>Genomes of leafy and leafless Platanthera orchids illuminate the evolution of mycoheterotrophy.</title>
        <authorList>
            <person name="Li M.H."/>
            <person name="Liu K.W."/>
            <person name="Li Z."/>
            <person name="Lu H.C."/>
            <person name="Ye Q.L."/>
            <person name="Zhang D."/>
            <person name="Wang J.Y."/>
            <person name="Li Y.F."/>
            <person name="Zhong Z.M."/>
            <person name="Liu X."/>
            <person name="Yu X."/>
            <person name="Liu D.K."/>
            <person name="Tu X.D."/>
            <person name="Liu B."/>
            <person name="Hao Y."/>
            <person name="Liao X.Y."/>
            <person name="Jiang Y.T."/>
            <person name="Sun W.H."/>
            <person name="Chen J."/>
            <person name="Chen Y.Q."/>
            <person name="Ai Y."/>
            <person name="Zhai J.W."/>
            <person name="Wu S.S."/>
            <person name="Zhou Z."/>
            <person name="Hsiao Y.Y."/>
            <person name="Wu W.L."/>
            <person name="Chen Y.Y."/>
            <person name="Lin Y.F."/>
            <person name="Hsu J.L."/>
            <person name="Li C.Y."/>
            <person name="Wang Z.W."/>
            <person name="Zhao X."/>
            <person name="Zhong W.Y."/>
            <person name="Ma X.K."/>
            <person name="Ma L."/>
            <person name="Huang J."/>
            <person name="Chen G.Z."/>
            <person name="Huang M.Z."/>
            <person name="Huang L."/>
            <person name="Peng D.H."/>
            <person name="Luo Y.B."/>
            <person name="Zou S.Q."/>
            <person name="Chen S.P."/>
            <person name="Lan S."/>
            <person name="Tsai W.C."/>
            <person name="Van de Peer Y."/>
            <person name="Liu Z.J."/>
        </authorList>
    </citation>
    <scope>NUCLEOTIDE SEQUENCE [LARGE SCALE GENOMIC DNA]</scope>
    <source>
        <strain evidence="1">Lor288</strain>
    </source>
</reference>
<name>A0ABR2LRN8_9ASPA</name>
<keyword evidence="2" id="KW-1185">Reference proteome</keyword>
<proteinExistence type="predicted"/>
<organism evidence="1 2">
    <name type="scientific">Platanthera guangdongensis</name>
    <dbReference type="NCBI Taxonomy" id="2320717"/>
    <lineage>
        <taxon>Eukaryota</taxon>
        <taxon>Viridiplantae</taxon>
        <taxon>Streptophyta</taxon>
        <taxon>Embryophyta</taxon>
        <taxon>Tracheophyta</taxon>
        <taxon>Spermatophyta</taxon>
        <taxon>Magnoliopsida</taxon>
        <taxon>Liliopsida</taxon>
        <taxon>Asparagales</taxon>
        <taxon>Orchidaceae</taxon>
        <taxon>Orchidoideae</taxon>
        <taxon>Orchideae</taxon>
        <taxon>Orchidinae</taxon>
        <taxon>Platanthera</taxon>
    </lineage>
</organism>
<gene>
    <name evidence="1" type="ORF">KSP40_PGU007570</name>
</gene>